<organism evidence="2 3">
    <name type="scientific">Amycolatopsis bartoniae</name>
    <dbReference type="NCBI Taxonomy" id="941986"/>
    <lineage>
        <taxon>Bacteria</taxon>
        <taxon>Bacillati</taxon>
        <taxon>Actinomycetota</taxon>
        <taxon>Actinomycetes</taxon>
        <taxon>Pseudonocardiales</taxon>
        <taxon>Pseudonocardiaceae</taxon>
        <taxon>Amycolatopsis</taxon>
    </lineage>
</organism>
<feature type="transmembrane region" description="Helical" evidence="1">
    <location>
        <begin position="230"/>
        <end position="249"/>
    </location>
</feature>
<dbReference type="Gene3D" id="1.20.1250.20">
    <property type="entry name" value="MFS general substrate transporter like domains"/>
    <property type="match status" value="1"/>
</dbReference>
<evidence type="ECO:0000256" key="1">
    <source>
        <dbReference type="SAM" id="Phobius"/>
    </source>
</evidence>
<name>A0A8H9IRI7_9PSEU</name>
<dbReference type="PANTHER" id="PTHR11328">
    <property type="entry name" value="MAJOR FACILITATOR SUPERFAMILY DOMAIN-CONTAINING PROTEIN"/>
    <property type="match status" value="1"/>
</dbReference>
<dbReference type="AlphaFoldDB" id="A0A8H9IRI7"/>
<keyword evidence="1" id="KW-0812">Transmembrane</keyword>
<feature type="transmembrane region" description="Helical" evidence="1">
    <location>
        <begin position="40"/>
        <end position="59"/>
    </location>
</feature>
<dbReference type="Pfam" id="PF13347">
    <property type="entry name" value="MFS_2"/>
    <property type="match status" value="1"/>
</dbReference>
<evidence type="ECO:0000313" key="3">
    <source>
        <dbReference type="Proteomes" id="UP000658656"/>
    </source>
</evidence>
<proteinExistence type="predicted"/>
<dbReference type="EMBL" id="BNAV01000003">
    <property type="protein sequence ID" value="GHF51013.1"/>
    <property type="molecule type" value="Genomic_DNA"/>
</dbReference>
<feature type="transmembrane region" description="Helical" evidence="1">
    <location>
        <begin position="12"/>
        <end position="34"/>
    </location>
</feature>
<comment type="caution">
    <text evidence="2">The sequence shown here is derived from an EMBL/GenBank/DDBJ whole genome shotgun (WGS) entry which is preliminary data.</text>
</comment>
<feature type="transmembrane region" description="Helical" evidence="1">
    <location>
        <begin position="180"/>
        <end position="199"/>
    </location>
</feature>
<dbReference type="RefSeq" id="WP_145935625.1">
    <property type="nucleotide sequence ID" value="NZ_BNAV01000003.1"/>
</dbReference>
<dbReference type="PANTHER" id="PTHR11328:SF24">
    <property type="entry name" value="MAJOR FACILITATOR SUPERFAMILY (MFS) PROFILE DOMAIN-CONTAINING PROTEIN"/>
    <property type="match status" value="1"/>
</dbReference>
<feature type="transmembrane region" description="Helical" evidence="1">
    <location>
        <begin position="149"/>
        <end position="168"/>
    </location>
</feature>
<feature type="transmembrane region" description="Helical" evidence="1">
    <location>
        <begin position="110"/>
        <end position="129"/>
    </location>
</feature>
<keyword evidence="3" id="KW-1185">Reference proteome</keyword>
<protein>
    <submittedName>
        <fullName evidence="2">MFS transporter</fullName>
    </submittedName>
</protein>
<dbReference type="GO" id="GO:0015293">
    <property type="term" value="F:symporter activity"/>
    <property type="evidence" value="ECO:0007669"/>
    <property type="project" value="InterPro"/>
</dbReference>
<feature type="transmembrane region" description="Helical" evidence="1">
    <location>
        <begin position="293"/>
        <end position="314"/>
    </location>
</feature>
<dbReference type="InterPro" id="IPR036259">
    <property type="entry name" value="MFS_trans_sf"/>
</dbReference>
<feature type="transmembrane region" description="Helical" evidence="1">
    <location>
        <begin position="320"/>
        <end position="345"/>
    </location>
</feature>
<dbReference type="GO" id="GO:0005886">
    <property type="term" value="C:plasma membrane"/>
    <property type="evidence" value="ECO:0007669"/>
    <property type="project" value="TreeGrafter"/>
</dbReference>
<dbReference type="OrthoDB" id="3717977at2"/>
<reference evidence="2" key="1">
    <citation type="journal article" date="2014" name="Int. J. Syst. Evol. Microbiol.">
        <title>Complete genome sequence of Corynebacterium casei LMG S-19264T (=DSM 44701T), isolated from a smear-ripened cheese.</title>
        <authorList>
            <consortium name="US DOE Joint Genome Institute (JGI-PGF)"/>
            <person name="Walter F."/>
            <person name="Albersmeier A."/>
            <person name="Kalinowski J."/>
            <person name="Ruckert C."/>
        </authorList>
    </citation>
    <scope>NUCLEOTIDE SEQUENCE</scope>
    <source>
        <strain evidence="2">CGMCC 4.7679</strain>
    </source>
</reference>
<feature type="transmembrane region" description="Helical" evidence="1">
    <location>
        <begin position="80"/>
        <end position="98"/>
    </location>
</feature>
<feature type="transmembrane region" description="Helical" evidence="1">
    <location>
        <begin position="357"/>
        <end position="382"/>
    </location>
</feature>
<feature type="transmembrane region" description="Helical" evidence="1">
    <location>
        <begin position="402"/>
        <end position="425"/>
    </location>
</feature>
<accession>A0A8H9IRI7</accession>
<keyword evidence="1" id="KW-0472">Membrane</keyword>
<keyword evidence="1" id="KW-1133">Transmembrane helix</keyword>
<gene>
    <name evidence="2" type="ORF">GCM10017566_25170</name>
</gene>
<sequence length="434" mass="44780">MAALGASTRFGYALGSLTTGAFGTVPGLLLLPYLTDTMAVPGAVAGVIVLVPKAWDVVFNPFAGRLSDADLVRSGSRRRFLLSGGIGVAVLFAVLFAHPGFGGTAADATYVVVAFLLCATAFALFQVPYNALPAELTASYDERTRLTSWRIGLLAVAILISGGVAPAITDSVGGVMGYRVMGVVIGLVILAGTIGVFLGTRGAPVGDRRPPTTGWRDLLATMRAWSSFRWLLGVYFVQSLGTATLLAGVNYAARQVFGDAGLQTVLFVGFVGPALLTMPLWPRVGARWGKLWGFRFACIAFAVAMLGLVAALVLPFGVSIVFVALAGVGYAGIQVFPLAILPDLISAEEERTGATRAGIAAGVWTAADTLGLALGPGLFGLILSAGGYVSSVDSSAAQPHSAVVAILLGFSLLPGILVTLGIPLLRRSVLEPAR</sequence>
<dbReference type="SUPFAM" id="SSF103473">
    <property type="entry name" value="MFS general substrate transporter"/>
    <property type="match status" value="1"/>
</dbReference>
<dbReference type="Proteomes" id="UP000658656">
    <property type="component" value="Unassembled WGS sequence"/>
</dbReference>
<dbReference type="InterPro" id="IPR039672">
    <property type="entry name" value="MFS_2"/>
</dbReference>
<feature type="transmembrane region" description="Helical" evidence="1">
    <location>
        <begin position="261"/>
        <end position="281"/>
    </location>
</feature>
<dbReference type="CDD" id="cd17332">
    <property type="entry name" value="MFS_MelB_like"/>
    <property type="match status" value="1"/>
</dbReference>
<dbReference type="GO" id="GO:0008643">
    <property type="term" value="P:carbohydrate transport"/>
    <property type="evidence" value="ECO:0007669"/>
    <property type="project" value="InterPro"/>
</dbReference>
<evidence type="ECO:0000313" key="2">
    <source>
        <dbReference type="EMBL" id="GHF51013.1"/>
    </source>
</evidence>
<reference evidence="2" key="2">
    <citation type="submission" date="2020-09" db="EMBL/GenBank/DDBJ databases">
        <authorList>
            <person name="Sun Q."/>
            <person name="Zhou Y."/>
        </authorList>
    </citation>
    <scope>NUCLEOTIDE SEQUENCE</scope>
    <source>
        <strain evidence="2">CGMCC 4.7679</strain>
    </source>
</reference>